<reference evidence="4 5" key="1">
    <citation type="journal article" date="2022" name="Allergy">
        <title>Genome assembly and annotation of Periplaneta americana reveal a comprehensive cockroach allergen profile.</title>
        <authorList>
            <person name="Wang L."/>
            <person name="Xiong Q."/>
            <person name="Saelim N."/>
            <person name="Wang L."/>
            <person name="Nong W."/>
            <person name="Wan A.T."/>
            <person name="Shi M."/>
            <person name="Liu X."/>
            <person name="Cao Q."/>
            <person name="Hui J.H.L."/>
            <person name="Sookrung N."/>
            <person name="Leung T.F."/>
            <person name="Tungtrongchitr A."/>
            <person name="Tsui S.K.W."/>
        </authorList>
    </citation>
    <scope>NUCLEOTIDE SEQUENCE [LARGE SCALE GENOMIC DNA]</scope>
    <source>
        <strain evidence="4">PWHHKU_190912</strain>
    </source>
</reference>
<dbReference type="PANTHER" id="PTHR18934:SF119">
    <property type="entry name" value="ATP-DEPENDENT RNA HELICASE A"/>
    <property type="match status" value="1"/>
</dbReference>
<dbReference type="Proteomes" id="UP001148838">
    <property type="component" value="Unassembled WGS sequence"/>
</dbReference>
<dbReference type="SUPFAM" id="SSF52540">
    <property type="entry name" value="P-loop containing nucleoside triphosphate hydrolases"/>
    <property type="match status" value="1"/>
</dbReference>
<dbReference type="Gene3D" id="1.20.120.1080">
    <property type="match status" value="1"/>
</dbReference>
<feature type="domain" description="Helicase-associated" evidence="3">
    <location>
        <begin position="179"/>
        <end position="254"/>
    </location>
</feature>
<organism evidence="4 5">
    <name type="scientific">Periplaneta americana</name>
    <name type="common">American cockroach</name>
    <name type="synonym">Blatta americana</name>
    <dbReference type="NCBI Taxonomy" id="6978"/>
    <lineage>
        <taxon>Eukaryota</taxon>
        <taxon>Metazoa</taxon>
        <taxon>Ecdysozoa</taxon>
        <taxon>Arthropoda</taxon>
        <taxon>Hexapoda</taxon>
        <taxon>Insecta</taxon>
        <taxon>Pterygota</taxon>
        <taxon>Neoptera</taxon>
        <taxon>Polyneoptera</taxon>
        <taxon>Dictyoptera</taxon>
        <taxon>Blattodea</taxon>
        <taxon>Blattoidea</taxon>
        <taxon>Blattidae</taxon>
        <taxon>Blattinae</taxon>
        <taxon>Periplaneta</taxon>
    </lineage>
</organism>
<evidence type="ECO:0000256" key="1">
    <source>
        <dbReference type="ARBA" id="ARBA00022801"/>
    </source>
</evidence>
<keyword evidence="5" id="KW-1185">Reference proteome</keyword>
<evidence type="ECO:0000313" key="5">
    <source>
        <dbReference type="Proteomes" id="UP001148838"/>
    </source>
</evidence>
<dbReference type="InterPro" id="IPR007502">
    <property type="entry name" value="Helicase-assoc_dom"/>
</dbReference>
<keyword evidence="2" id="KW-0547">Nucleotide-binding</keyword>
<name>A0ABQ8SJ90_PERAM</name>
<accession>A0ABQ8SJ90</accession>
<evidence type="ECO:0000259" key="3">
    <source>
        <dbReference type="SMART" id="SM00847"/>
    </source>
</evidence>
<dbReference type="Gene3D" id="3.40.50.300">
    <property type="entry name" value="P-loop containing nucleotide triphosphate hydrolases"/>
    <property type="match status" value="1"/>
</dbReference>
<keyword evidence="2" id="KW-0347">Helicase</keyword>
<evidence type="ECO:0000256" key="2">
    <source>
        <dbReference type="ARBA" id="ARBA00022806"/>
    </source>
</evidence>
<dbReference type="SMART" id="SM00847">
    <property type="entry name" value="HA2"/>
    <property type="match status" value="1"/>
</dbReference>
<dbReference type="PANTHER" id="PTHR18934">
    <property type="entry name" value="ATP-DEPENDENT RNA HELICASE"/>
    <property type="match status" value="1"/>
</dbReference>
<keyword evidence="1" id="KW-0378">Hydrolase</keyword>
<dbReference type="InterPro" id="IPR027417">
    <property type="entry name" value="P-loop_NTPase"/>
</dbReference>
<proteinExistence type="predicted"/>
<sequence length="257" mass="29187">MLDFMPLYNCRNKEEDDSEEDENLNKVVSEQYSVKTRNAIAQLSEKVVSFELIEELLKYIKSLNIAGAILVFIPGRHLIFALMQHLQHCKVNNVTNATVWASKTNLEQRKGRAGRVRIGFCFYLLSRARCECLDEHMTPEMFCTPLHELALSIKLLRLGTIEQFLSKAIQPPPIDAIVEAESLLKEMKCLDKDRELIPLGRILAKLPIEPRLGKMMILGCIFFCGESLATMVANSSTFPGVFTTGMCNKVLTYQQKR</sequence>
<evidence type="ECO:0000313" key="4">
    <source>
        <dbReference type="EMBL" id="KAJ4433732.1"/>
    </source>
</evidence>
<keyword evidence="2" id="KW-0067">ATP-binding</keyword>
<dbReference type="EMBL" id="JAJSOF020000027">
    <property type="protein sequence ID" value="KAJ4433732.1"/>
    <property type="molecule type" value="Genomic_DNA"/>
</dbReference>
<gene>
    <name evidence="4" type="ORF">ANN_16043</name>
</gene>
<comment type="caution">
    <text evidence="4">The sequence shown here is derived from an EMBL/GenBank/DDBJ whole genome shotgun (WGS) entry which is preliminary data.</text>
</comment>
<protein>
    <recommendedName>
        <fullName evidence="3">Helicase-associated domain-containing protein</fullName>
    </recommendedName>
</protein>